<dbReference type="InterPro" id="IPR000551">
    <property type="entry name" value="MerR-type_HTH_dom"/>
</dbReference>
<evidence type="ECO:0000313" key="6">
    <source>
        <dbReference type="EMBL" id="MCR8634221.1"/>
    </source>
</evidence>
<keyword evidence="2" id="KW-0805">Transcription regulation</keyword>
<dbReference type="SMART" id="SM00422">
    <property type="entry name" value="HTH_MERR"/>
    <property type="match status" value="2"/>
</dbReference>
<reference evidence="6 7" key="1">
    <citation type="submission" date="2022-08" db="EMBL/GenBank/DDBJ databases">
        <title>Paenibacillus endoradicis sp. nov., Paenibacillus radicibacter sp. nov and Paenibacillus pararadicis sp. nov., three cold-adapted plant growth-promoting bacteria isolated from root of Larix gmelinii in Great Khingan.</title>
        <authorList>
            <person name="Xue H."/>
        </authorList>
    </citation>
    <scope>NUCLEOTIDE SEQUENCE [LARGE SCALE GENOMIC DNA]</scope>
    <source>
        <strain evidence="6 7">N5-1-1-5</strain>
    </source>
</reference>
<dbReference type="RefSeq" id="WP_258215783.1">
    <property type="nucleotide sequence ID" value="NZ_JANQBD010000018.1"/>
</dbReference>
<dbReference type="GO" id="GO:0003677">
    <property type="term" value="F:DNA binding"/>
    <property type="evidence" value="ECO:0007669"/>
    <property type="project" value="UniProtKB-KW"/>
</dbReference>
<keyword evidence="4" id="KW-0804">Transcription</keyword>
<gene>
    <name evidence="6" type="ORF">NV381_23805</name>
</gene>
<evidence type="ECO:0000256" key="2">
    <source>
        <dbReference type="ARBA" id="ARBA00023015"/>
    </source>
</evidence>
<keyword evidence="7" id="KW-1185">Reference proteome</keyword>
<keyword evidence="3 6" id="KW-0238">DNA-binding</keyword>
<evidence type="ECO:0000256" key="4">
    <source>
        <dbReference type="ARBA" id="ARBA00023163"/>
    </source>
</evidence>
<dbReference type="Proteomes" id="UP001300012">
    <property type="component" value="Unassembled WGS sequence"/>
</dbReference>
<keyword evidence="1" id="KW-0678">Repressor</keyword>
<sequence length="250" mass="28844">MEVTYMPKRIAKKLNVSTTTLRRYEEQGLIPEVPRTASNRRCYTSTHLQAFVTIRALLKGHDIPVIYEAMRKIKHGHTVESLWLINAQQHNIQMEKQRVEEVLTMIKQTDFSGFRNMKVSDAMTIGEVSAIAGVNPSAIRHWEKEGLIHSRRNEENGYRVYTSHELKKIIVISSLRKTVYFIESMKQLLDDLETQTMASIERSFQLALKKLNDQLTLQYQGIAELMSYIQKINMCGDTSIIPIHHNEAAN</sequence>
<name>A0ABT1YM11_9BACL</name>
<evidence type="ECO:0000259" key="5">
    <source>
        <dbReference type="PROSITE" id="PS50937"/>
    </source>
</evidence>
<proteinExistence type="predicted"/>
<dbReference type="Pfam" id="PF00376">
    <property type="entry name" value="MerR"/>
    <property type="match status" value="2"/>
</dbReference>
<dbReference type="PROSITE" id="PS50937">
    <property type="entry name" value="HTH_MERR_2"/>
    <property type="match status" value="2"/>
</dbReference>
<comment type="caution">
    <text evidence="6">The sequence shown here is derived from an EMBL/GenBank/DDBJ whole genome shotgun (WGS) entry which is preliminary data.</text>
</comment>
<dbReference type="PANTHER" id="PTHR30204">
    <property type="entry name" value="REDOX-CYCLING DRUG-SENSING TRANSCRIPTIONAL ACTIVATOR SOXR"/>
    <property type="match status" value="1"/>
</dbReference>
<evidence type="ECO:0000313" key="7">
    <source>
        <dbReference type="Proteomes" id="UP001300012"/>
    </source>
</evidence>
<feature type="domain" description="HTH merR-type" evidence="5">
    <location>
        <begin position="4"/>
        <end position="57"/>
    </location>
</feature>
<dbReference type="InterPro" id="IPR009061">
    <property type="entry name" value="DNA-bd_dom_put_sf"/>
</dbReference>
<dbReference type="SUPFAM" id="SSF46955">
    <property type="entry name" value="Putative DNA-binding domain"/>
    <property type="match status" value="2"/>
</dbReference>
<feature type="domain" description="HTH merR-type" evidence="5">
    <location>
        <begin position="122"/>
        <end position="191"/>
    </location>
</feature>
<organism evidence="6 7">
    <name type="scientific">Paenibacillus radicis</name>
    <name type="common">ex Xue et al. 2023</name>
    <dbReference type="NCBI Taxonomy" id="2972489"/>
    <lineage>
        <taxon>Bacteria</taxon>
        <taxon>Bacillati</taxon>
        <taxon>Bacillota</taxon>
        <taxon>Bacilli</taxon>
        <taxon>Bacillales</taxon>
        <taxon>Paenibacillaceae</taxon>
        <taxon>Paenibacillus</taxon>
    </lineage>
</organism>
<evidence type="ECO:0000256" key="3">
    <source>
        <dbReference type="ARBA" id="ARBA00023125"/>
    </source>
</evidence>
<evidence type="ECO:0000256" key="1">
    <source>
        <dbReference type="ARBA" id="ARBA00022491"/>
    </source>
</evidence>
<dbReference type="PANTHER" id="PTHR30204:SF69">
    <property type="entry name" value="MERR-FAMILY TRANSCRIPTIONAL REGULATOR"/>
    <property type="match status" value="1"/>
</dbReference>
<dbReference type="PROSITE" id="PS00552">
    <property type="entry name" value="HTH_MERR_1"/>
    <property type="match status" value="1"/>
</dbReference>
<dbReference type="Gene3D" id="1.10.1660.10">
    <property type="match status" value="2"/>
</dbReference>
<dbReference type="EMBL" id="JANQBD010000018">
    <property type="protein sequence ID" value="MCR8634221.1"/>
    <property type="molecule type" value="Genomic_DNA"/>
</dbReference>
<dbReference type="InterPro" id="IPR047057">
    <property type="entry name" value="MerR_fam"/>
</dbReference>
<protein>
    <submittedName>
        <fullName evidence="6">MerR family DNA-binding transcriptional regulator</fullName>
    </submittedName>
</protein>
<accession>A0ABT1YM11</accession>